<dbReference type="STRING" id="1963862.B4O97_13710"/>
<protein>
    <submittedName>
        <fullName evidence="11">ABC transporter substrate-binding protein</fullName>
    </submittedName>
</protein>
<keyword evidence="2" id="KW-0813">Transport</keyword>
<dbReference type="InterPro" id="IPR055348">
    <property type="entry name" value="DctQ"/>
</dbReference>
<sequence>MNKLFSWLDKAEKVVCGTGFVFLIAFVFLSAFLRFFRVSMSWNIDLAMLLLAWTAFLGADVAWRSGQIIGVDILTRTFPEKLQRLIELVVYLIILTALGFMFVYSLRLAWTERIARYQSMPIPYSLVILSLAVASLSMIFSTLQKIRRVSLQLFGKDSSPDRRSPE</sequence>
<evidence type="ECO:0000313" key="11">
    <source>
        <dbReference type="EMBL" id="ORC34131.1"/>
    </source>
</evidence>
<accession>A0A1Y1RVQ0</accession>
<evidence type="ECO:0000256" key="6">
    <source>
        <dbReference type="ARBA" id="ARBA00022989"/>
    </source>
</evidence>
<feature type="transmembrane region" description="Helical" evidence="9">
    <location>
        <begin position="42"/>
        <end position="63"/>
    </location>
</feature>
<reference evidence="11 12" key="1">
    <citation type="submission" date="2017-03" db="EMBL/GenBank/DDBJ databases">
        <title>Draft Genome sequence of Marispirochaeta sp. strain JC444.</title>
        <authorList>
            <person name="Shivani Y."/>
            <person name="Subhash Y."/>
            <person name="Sasikala C."/>
            <person name="Ramana C."/>
        </authorList>
    </citation>
    <scope>NUCLEOTIDE SEQUENCE [LARGE SCALE GENOMIC DNA]</scope>
    <source>
        <strain evidence="11 12">JC444</strain>
    </source>
</reference>
<keyword evidence="4" id="KW-0997">Cell inner membrane</keyword>
<dbReference type="EMBL" id="MWQY01000015">
    <property type="protein sequence ID" value="ORC34131.1"/>
    <property type="molecule type" value="Genomic_DNA"/>
</dbReference>
<evidence type="ECO:0000313" key="12">
    <source>
        <dbReference type="Proteomes" id="UP000192343"/>
    </source>
</evidence>
<keyword evidence="7 9" id="KW-0472">Membrane</keyword>
<feature type="transmembrane region" description="Helical" evidence="9">
    <location>
        <begin position="14"/>
        <end position="36"/>
    </location>
</feature>
<dbReference type="Pfam" id="PF04290">
    <property type="entry name" value="DctQ"/>
    <property type="match status" value="1"/>
</dbReference>
<evidence type="ECO:0000259" key="10">
    <source>
        <dbReference type="Pfam" id="PF04290"/>
    </source>
</evidence>
<dbReference type="InterPro" id="IPR007387">
    <property type="entry name" value="TRAP_DctQ"/>
</dbReference>
<feature type="transmembrane region" description="Helical" evidence="9">
    <location>
        <begin position="124"/>
        <end position="143"/>
    </location>
</feature>
<dbReference type="PANTHER" id="PTHR35011">
    <property type="entry name" value="2,3-DIKETO-L-GULONATE TRAP TRANSPORTER SMALL PERMEASE PROTEIN YIAM"/>
    <property type="match status" value="1"/>
</dbReference>
<evidence type="ECO:0000256" key="8">
    <source>
        <dbReference type="ARBA" id="ARBA00038436"/>
    </source>
</evidence>
<proteinExistence type="inferred from homology"/>
<name>A0A1Y1RVQ0_9SPIO</name>
<keyword evidence="12" id="KW-1185">Reference proteome</keyword>
<dbReference type="PANTHER" id="PTHR35011:SF11">
    <property type="entry name" value="TRAP TRANSPORTER SMALL PERMEASE PROTEIN"/>
    <property type="match status" value="1"/>
</dbReference>
<dbReference type="GO" id="GO:0005886">
    <property type="term" value="C:plasma membrane"/>
    <property type="evidence" value="ECO:0007669"/>
    <property type="project" value="UniProtKB-SubCell"/>
</dbReference>
<evidence type="ECO:0000256" key="1">
    <source>
        <dbReference type="ARBA" id="ARBA00004429"/>
    </source>
</evidence>
<evidence type="ECO:0000256" key="4">
    <source>
        <dbReference type="ARBA" id="ARBA00022519"/>
    </source>
</evidence>
<comment type="caution">
    <text evidence="11">The sequence shown here is derived from an EMBL/GenBank/DDBJ whole genome shotgun (WGS) entry which is preliminary data.</text>
</comment>
<dbReference type="OrthoDB" id="9815614at2"/>
<keyword evidence="3" id="KW-1003">Cell membrane</keyword>
<dbReference type="RefSeq" id="WP_083051646.1">
    <property type="nucleotide sequence ID" value="NZ_MWQY01000015.1"/>
</dbReference>
<keyword evidence="5 9" id="KW-0812">Transmembrane</keyword>
<evidence type="ECO:0000256" key="7">
    <source>
        <dbReference type="ARBA" id="ARBA00023136"/>
    </source>
</evidence>
<organism evidence="11 12">
    <name type="scientific">Marispirochaeta aestuarii</name>
    <dbReference type="NCBI Taxonomy" id="1963862"/>
    <lineage>
        <taxon>Bacteria</taxon>
        <taxon>Pseudomonadati</taxon>
        <taxon>Spirochaetota</taxon>
        <taxon>Spirochaetia</taxon>
        <taxon>Spirochaetales</taxon>
        <taxon>Spirochaetaceae</taxon>
        <taxon>Marispirochaeta</taxon>
    </lineage>
</organism>
<evidence type="ECO:0000256" key="2">
    <source>
        <dbReference type="ARBA" id="ARBA00022448"/>
    </source>
</evidence>
<dbReference type="Proteomes" id="UP000192343">
    <property type="component" value="Unassembled WGS sequence"/>
</dbReference>
<evidence type="ECO:0000256" key="9">
    <source>
        <dbReference type="SAM" id="Phobius"/>
    </source>
</evidence>
<gene>
    <name evidence="11" type="ORF">B4O97_13710</name>
</gene>
<keyword evidence="6 9" id="KW-1133">Transmembrane helix</keyword>
<dbReference type="GO" id="GO:0015740">
    <property type="term" value="P:C4-dicarboxylate transport"/>
    <property type="evidence" value="ECO:0007669"/>
    <property type="project" value="TreeGrafter"/>
</dbReference>
<evidence type="ECO:0000256" key="5">
    <source>
        <dbReference type="ARBA" id="ARBA00022692"/>
    </source>
</evidence>
<feature type="transmembrane region" description="Helical" evidence="9">
    <location>
        <begin position="84"/>
        <end position="104"/>
    </location>
</feature>
<comment type="similarity">
    <text evidence="8">Belongs to the TRAP transporter small permease family.</text>
</comment>
<dbReference type="AlphaFoldDB" id="A0A1Y1RVQ0"/>
<comment type="subcellular location">
    <subcellularLocation>
        <location evidence="1">Cell inner membrane</location>
        <topology evidence="1">Multi-pass membrane protein</topology>
    </subcellularLocation>
</comment>
<dbReference type="GO" id="GO:0022857">
    <property type="term" value="F:transmembrane transporter activity"/>
    <property type="evidence" value="ECO:0007669"/>
    <property type="project" value="TreeGrafter"/>
</dbReference>
<evidence type="ECO:0000256" key="3">
    <source>
        <dbReference type="ARBA" id="ARBA00022475"/>
    </source>
</evidence>
<feature type="domain" description="Tripartite ATP-independent periplasmic transporters DctQ component" evidence="10">
    <location>
        <begin position="23"/>
        <end position="148"/>
    </location>
</feature>